<dbReference type="AlphaFoldDB" id="A0A6P2BUN2"/>
<sequence>MSMDASTEVLAFATVALAFFAVLTALFAWLAFRKQSAEVELLQDQAERDTYERRRAQASHIFLTKTGKQSFTAGPEGGDGETEINKVVEATCTNTSDQPVFDVTFTWYWVDFPLPEGKKGDPVPVLMPGRDVTRGEPSFIVPPEATPIADVTFRDAAGVIWRRDLKGELKDLTPRRTHVRRRAALARFWPHRHAVEHGGDEVA</sequence>
<organism evidence="1 2">
    <name type="scientific">Trebonia kvetii</name>
    <dbReference type="NCBI Taxonomy" id="2480626"/>
    <lineage>
        <taxon>Bacteria</taxon>
        <taxon>Bacillati</taxon>
        <taxon>Actinomycetota</taxon>
        <taxon>Actinomycetes</taxon>
        <taxon>Streptosporangiales</taxon>
        <taxon>Treboniaceae</taxon>
        <taxon>Trebonia</taxon>
    </lineage>
</organism>
<dbReference type="Proteomes" id="UP000460272">
    <property type="component" value="Unassembled WGS sequence"/>
</dbReference>
<name>A0A6P2BUN2_9ACTN</name>
<dbReference type="EMBL" id="RPFW01000006">
    <property type="protein sequence ID" value="TVZ01815.1"/>
    <property type="molecule type" value="Genomic_DNA"/>
</dbReference>
<dbReference type="OrthoDB" id="3292668at2"/>
<accession>A0A6P2BUN2</accession>
<comment type="caution">
    <text evidence="1">The sequence shown here is derived from an EMBL/GenBank/DDBJ whole genome shotgun (WGS) entry which is preliminary data.</text>
</comment>
<dbReference type="RefSeq" id="WP_145858694.1">
    <property type="nucleotide sequence ID" value="NZ_RPFW01000006.1"/>
</dbReference>
<gene>
    <name evidence="1" type="ORF">EAS64_30680</name>
</gene>
<proteinExistence type="predicted"/>
<evidence type="ECO:0000313" key="2">
    <source>
        <dbReference type="Proteomes" id="UP000460272"/>
    </source>
</evidence>
<reference evidence="1 2" key="1">
    <citation type="submission" date="2018-11" db="EMBL/GenBank/DDBJ databases">
        <title>Trebonia kvetii gen.nov., sp.nov., a novel acidophilic actinobacterium, and proposal of the new actinobacterial family Treboniaceae fam. nov.</title>
        <authorList>
            <person name="Rapoport D."/>
            <person name="Sagova-Mareckova M."/>
            <person name="Sedlacek I."/>
            <person name="Provaznik J."/>
            <person name="Kralova S."/>
            <person name="Pavlinic D."/>
            <person name="Benes V."/>
            <person name="Kopecky J."/>
        </authorList>
    </citation>
    <scope>NUCLEOTIDE SEQUENCE [LARGE SCALE GENOMIC DNA]</scope>
    <source>
        <strain evidence="1 2">15Tr583</strain>
    </source>
</reference>
<keyword evidence="2" id="KW-1185">Reference proteome</keyword>
<evidence type="ECO:0000313" key="1">
    <source>
        <dbReference type="EMBL" id="TVZ01815.1"/>
    </source>
</evidence>
<protein>
    <submittedName>
        <fullName evidence="1">Uncharacterized protein</fullName>
    </submittedName>
</protein>